<dbReference type="InterPro" id="IPR001810">
    <property type="entry name" value="F-box_dom"/>
</dbReference>
<protein>
    <submittedName>
        <fullName evidence="3">Uncharacterized protein LOC108568464</fullName>
    </submittedName>
</protein>
<name>A0ABM1NE16_NICVS</name>
<gene>
    <name evidence="3" type="primary">LOC108568464</name>
</gene>
<feature type="domain" description="F-box" evidence="1">
    <location>
        <begin position="39"/>
        <end position="88"/>
    </location>
</feature>
<dbReference type="Pfam" id="PF12937">
    <property type="entry name" value="F-box-like"/>
    <property type="match status" value="1"/>
</dbReference>
<dbReference type="Proteomes" id="UP000695000">
    <property type="component" value="Unplaced"/>
</dbReference>
<proteinExistence type="predicted"/>
<reference evidence="3" key="1">
    <citation type="submission" date="2025-08" db="UniProtKB">
        <authorList>
            <consortium name="RefSeq"/>
        </authorList>
    </citation>
    <scope>IDENTIFICATION</scope>
    <source>
        <tissue evidence="3">Whole Larva</tissue>
    </source>
</reference>
<keyword evidence="2" id="KW-1185">Reference proteome</keyword>
<evidence type="ECO:0000259" key="1">
    <source>
        <dbReference type="PROSITE" id="PS50181"/>
    </source>
</evidence>
<sequence length="299" mass="35719">MQREGKRSLDDGYNLRAKKARLEEHYVSPYTNKRTYRKKNPLNNLPNELIQKVFTYITYEELANSIRLVNRKFRVLAHHLINTAFRNIEKRLVHQKKLILNSISHSQDDMETRCMCKMLNTIEYLMLHYSILQSAIWRYVERDETVFCMYAGSILDLYEKIFRMYIREPHKVYTPAILNDYTYPKEVTKISQLTKTFVLYFDRVSEQDLNTSVFCSGCKILDILDCATEARKDVIEETIANDVLIYKVCYYFSRSWLVALETNDEKAKPWNEQMRLMYMRLRRIVVTGKWATCFIITEP</sequence>
<accession>A0ABM1NE16</accession>
<dbReference type="PROSITE" id="PS50181">
    <property type="entry name" value="FBOX"/>
    <property type="match status" value="1"/>
</dbReference>
<evidence type="ECO:0000313" key="2">
    <source>
        <dbReference type="Proteomes" id="UP000695000"/>
    </source>
</evidence>
<organism evidence="2 3">
    <name type="scientific">Nicrophorus vespilloides</name>
    <name type="common">Boreal carrion beetle</name>
    <dbReference type="NCBI Taxonomy" id="110193"/>
    <lineage>
        <taxon>Eukaryota</taxon>
        <taxon>Metazoa</taxon>
        <taxon>Ecdysozoa</taxon>
        <taxon>Arthropoda</taxon>
        <taxon>Hexapoda</taxon>
        <taxon>Insecta</taxon>
        <taxon>Pterygota</taxon>
        <taxon>Neoptera</taxon>
        <taxon>Endopterygota</taxon>
        <taxon>Coleoptera</taxon>
        <taxon>Polyphaga</taxon>
        <taxon>Staphyliniformia</taxon>
        <taxon>Silphidae</taxon>
        <taxon>Nicrophorinae</taxon>
        <taxon>Nicrophorus</taxon>
    </lineage>
</organism>
<dbReference type="InterPro" id="IPR036047">
    <property type="entry name" value="F-box-like_dom_sf"/>
</dbReference>
<evidence type="ECO:0000313" key="3">
    <source>
        <dbReference type="RefSeq" id="XP_017785066.1"/>
    </source>
</evidence>
<dbReference type="RefSeq" id="XP_017785066.1">
    <property type="nucleotide sequence ID" value="XM_017929577.1"/>
</dbReference>
<dbReference type="GeneID" id="108568464"/>
<dbReference type="SUPFAM" id="SSF81383">
    <property type="entry name" value="F-box domain"/>
    <property type="match status" value="1"/>
</dbReference>